<dbReference type="SFLD" id="SFLDS00029">
    <property type="entry name" value="Radical_SAM"/>
    <property type="match status" value="2"/>
</dbReference>
<protein>
    <recommendedName>
        <fullName evidence="6">Cyclic dehypoxanthine futalosine synthase</fullName>
        <shortName evidence="6">Cyclic DHFL synthase</shortName>
        <ecNumber evidence="6">1.21.98.1</ecNumber>
    </recommendedName>
    <alternativeName>
        <fullName evidence="6">Dehypoxanthine futalosine cyclase</fullName>
        <shortName evidence="6">DHFL cyclase</shortName>
    </alternativeName>
    <alternativeName>
        <fullName evidence="6">Menaquinone biosynthetic enzyme MqnC</fullName>
    </alternativeName>
</protein>
<dbReference type="NCBIfam" id="TIGR00423">
    <property type="entry name" value="CofH family radical SAM protein"/>
    <property type="match status" value="1"/>
</dbReference>
<feature type="binding site" evidence="8">
    <location>
        <position position="316"/>
    </location>
    <ligand>
        <name>(3R)-3-methyl-D-ornithine</name>
        <dbReference type="ChEBI" id="CHEBI:64642"/>
    </ligand>
</feature>
<dbReference type="SFLD" id="SFLDF00342">
    <property type="entry name" value="cyclic_dehypoxanthine_futalosi"/>
    <property type="match status" value="1"/>
</dbReference>
<evidence type="ECO:0000256" key="3">
    <source>
        <dbReference type="ARBA" id="ARBA00022723"/>
    </source>
</evidence>
<dbReference type="RefSeq" id="WP_208877674.1">
    <property type="nucleotide sequence ID" value="NZ_CP031320.1"/>
</dbReference>
<dbReference type="InterPro" id="IPR013785">
    <property type="entry name" value="Aldolase_TIM"/>
</dbReference>
<dbReference type="InterPro" id="IPR006638">
    <property type="entry name" value="Elp3/MiaA/NifB-like_rSAM"/>
</dbReference>
<comment type="similarity">
    <text evidence="6">Belongs to the radical SAM superfamily. MqnC family.</text>
</comment>
<reference evidence="10 11" key="1">
    <citation type="submission" date="2018-07" db="EMBL/GenBank/DDBJ databases">
        <title>Draft genome of the type strain Streptomyces armeniacus ATCC 15676.</title>
        <authorList>
            <person name="Labana P."/>
            <person name="Gosse J.T."/>
            <person name="Boddy C.N."/>
        </authorList>
    </citation>
    <scope>NUCLEOTIDE SEQUENCE [LARGE SCALE GENOMIC DNA]</scope>
    <source>
        <strain evidence="10 11">ATCC 15676</strain>
    </source>
</reference>
<evidence type="ECO:0000256" key="6">
    <source>
        <dbReference type="HAMAP-Rule" id="MF_00992"/>
    </source>
</evidence>
<gene>
    <name evidence="6 10" type="primary">mqnC</name>
    <name evidence="10" type="ORF">DVA86_10750</name>
</gene>
<dbReference type="Gene3D" id="3.20.20.70">
    <property type="entry name" value="Aldolase class I"/>
    <property type="match status" value="1"/>
</dbReference>
<dbReference type="Proteomes" id="UP000254425">
    <property type="component" value="Chromosome"/>
</dbReference>
<dbReference type="GO" id="GO:0044689">
    <property type="term" value="F:7,8-didemethyl-8-hydroxy-5-deazariboflavin synthase activity"/>
    <property type="evidence" value="ECO:0007669"/>
    <property type="project" value="TreeGrafter"/>
</dbReference>
<keyword evidence="5 6" id="KW-0411">Iron-sulfur</keyword>
<dbReference type="InterPro" id="IPR022431">
    <property type="entry name" value="Cyclic_DHFL_synthase_mqnC"/>
</dbReference>
<evidence type="ECO:0000313" key="10">
    <source>
        <dbReference type="EMBL" id="AXK33058.1"/>
    </source>
</evidence>
<dbReference type="CDD" id="cd01335">
    <property type="entry name" value="Radical_SAM"/>
    <property type="match status" value="1"/>
</dbReference>
<feature type="binding site" evidence="6 7">
    <location>
        <position position="77"/>
    </location>
    <ligand>
        <name>[4Fe-4S] cluster</name>
        <dbReference type="ChEBI" id="CHEBI:49883"/>
        <note>4Fe-4S-S-AdoMet</note>
    </ligand>
</feature>
<dbReference type="GO" id="GO:0051539">
    <property type="term" value="F:4 iron, 4 sulfur cluster binding"/>
    <property type="evidence" value="ECO:0007669"/>
    <property type="project" value="UniProtKB-KW"/>
</dbReference>
<comment type="function">
    <text evidence="6">Radical SAM enzyme that catalyzes the cyclization of dehypoxanthine futalosine (DHFL) into cyclic dehypoxanthine futalosine (CDHFL), a step in the biosynthesis of menaquinone (MK, vitamin K2).</text>
</comment>
<dbReference type="GO" id="GO:0009234">
    <property type="term" value="P:menaquinone biosynthetic process"/>
    <property type="evidence" value="ECO:0007669"/>
    <property type="project" value="UniProtKB-UniRule"/>
</dbReference>
<evidence type="ECO:0000256" key="4">
    <source>
        <dbReference type="ARBA" id="ARBA00023004"/>
    </source>
</evidence>
<evidence type="ECO:0000256" key="5">
    <source>
        <dbReference type="ARBA" id="ARBA00023014"/>
    </source>
</evidence>
<dbReference type="SMART" id="SM00729">
    <property type="entry name" value="Elp3"/>
    <property type="match status" value="1"/>
</dbReference>
<dbReference type="EC" id="1.21.98.1" evidence="6"/>
<dbReference type="EMBL" id="CP031320">
    <property type="protein sequence ID" value="AXK33058.1"/>
    <property type="molecule type" value="Genomic_DNA"/>
</dbReference>
<dbReference type="PROSITE" id="PS51918">
    <property type="entry name" value="RADICAL_SAM"/>
    <property type="match status" value="1"/>
</dbReference>
<evidence type="ECO:0000256" key="1">
    <source>
        <dbReference type="ARBA" id="ARBA00022485"/>
    </source>
</evidence>
<evidence type="ECO:0000259" key="9">
    <source>
        <dbReference type="PROSITE" id="PS51918"/>
    </source>
</evidence>
<keyword evidence="4 6" id="KW-0408">Iron</keyword>
<dbReference type="PIRSF" id="PIRSF004762">
    <property type="entry name" value="CHP00423"/>
    <property type="match status" value="1"/>
</dbReference>
<evidence type="ECO:0000256" key="8">
    <source>
        <dbReference type="PIRSR" id="PIRSR004762-2"/>
    </source>
</evidence>
<feature type="binding site" evidence="6 7">
    <location>
        <position position="70"/>
    </location>
    <ligand>
        <name>[4Fe-4S] cluster</name>
        <dbReference type="ChEBI" id="CHEBI:49883"/>
        <note>4Fe-4S-S-AdoMet</note>
    </ligand>
</feature>
<dbReference type="PANTHER" id="PTHR43076:SF1">
    <property type="entry name" value="LIPOYL SYNTHASE 2"/>
    <property type="match status" value="1"/>
</dbReference>
<evidence type="ECO:0000256" key="7">
    <source>
        <dbReference type="PIRSR" id="PIRSR004762-1"/>
    </source>
</evidence>
<dbReference type="InterPro" id="IPR045567">
    <property type="entry name" value="CofH/MnqC-like_C"/>
</dbReference>
<evidence type="ECO:0000313" key="11">
    <source>
        <dbReference type="Proteomes" id="UP000254425"/>
    </source>
</evidence>
<name>A0A345XN42_9ACTN</name>
<organism evidence="10 11">
    <name type="scientific">Streptomyces armeniacus</name>
    <dbReference type="NCBI Taxonomy" id="83291"/>
    <lineage>
        <taxon>Bacteria</taxon>
        <taxon>Bacillati</taxon>
        <taxon>Actinomycetota</taxon>
        <taxon>Actinomycetes</taxon>
        <taxon>Kitasatosporales</taxon>
        <taxon>Streptomycetaceae</taxon>
        <taxon>Streptomyces</taxon>
    </lineage>
</organism>
<dbReference type="SFLD" id="SFLDG01064">
    <property type="entry name" value="F420__menaquinone_cofactor_bio"/>
    <property type="match status" value="2"/>
</dbReference>
<dbReference type="SUPFAM" id="SSF102114">
    <property type="entry name" value="Radical SAM enzymes"/>
    <property type="match status" value="1"/>
</dbReference>
<keyword evidence="6" id="KW-0560">Oxidoreductase</keyword>
<dbReference type="SFLD" id="SFLDF00343">
    <property type="entry name" value="aminofutalosine_synthase_(mqnE"/>
    <property type="match status" value="1"/>
</dbReference>
<dbReference type="KEGG" id="sarm:DVA86_10750"/>
<evidence type="ECO:0000256" key="2">
    <source>
        <dbReference type="ARBA" id="ARBA00022691"/>
    </source>
</evidence>
<feature type="binding site" evidence="8">
    <location>
        <position position="76"/>
    </location>
    <ligand>
        <name>S-adenosyl-L-methionine</name>
        <dbReference type="ChEBI" id="CHEBI:59789"/>
    </ligand>
</feature>
<comment type="pathway">
    <text evidence="6">Quinol/quinone metabolism; menaquinone biosynthesis.</text>
</comment>
<feature type="domain" description="Radical SAM core" evidence="9">
    <location>
        <begin position="56"/>
        <end position="287"/>
    </location>
</feature>
<feature type="binding site" evidence="8">
    <location>
        <position position="294"/>
    </location>
    <ligand>
        <name>(3R)-3-methyl-D-ornithine</name>
        <dbReference type="ChEBI" id="CHEBI:64642"/>
    </ligand>
</feature>
<sequence>MPENADLQSVLDRAAQGGRVTPEEALDLYRSAPLHALGSAADAVRRRRYAGTEHIATYIIERNINYTNSCVTACKFCAFYASPKSDKVWTRDLDDILRRCAETVELGGTQIMFQGGHHPDFGVEYYEEHFAAIKKAFPQLVIHSLGASEVEHMARISEVTPEEAIRRIHAAGLDSFAGAGAELLPERPRNAIAPLKESGERWLEIMETAHGLGVESTSTMLMGTGETNAERIEHLRMIRDVQDRTGGFRAFIPYTYQPENNTLKGQTQATLFEYLRLIAVARLFLDNVAHIQGSWLTVGKEVGQLSLHYGADDLGSVMLEENVVSSAGAKHRSNRMELIDLIRKAGRVPAQRATTYEHLVVHDDPANDPVDDKVVSHLSSTAIEGGTAHPELKLVDAG</sequence>
<dbReference type="Pfam" id="PF19288">
    <property type="entry name" value="CofH_C"/>
    <property type="match status" value="1"/>
</dbReference>
<proteinExistence type="inferred from homology"/>
<feature type="binding site" evidence="8">
    <location>
        <position position="182"/>
    </location>
    <ligand>
        <name>S-adenosyl-L-methionine</name>
        <dbReference type="ChEBI" id="CHEBI:59789"/>
    </ligand>
</feature>
<dbReference type="PANTHER" id="PTHR43076">
    <property type="entry name" value="FO SYNTHASE (COFH)"/>
    <property type="match status" value="1"/>
</dbReference>
<dbReference type="UniPathway" id="UPA00079"/>
<dbReference type="GO" id="GO:0016765">
    <property type="term" value="F:transferase activity, transferring alkyl or aryl (other than methyl) groups"/>
    <property type="evidence" value="ECO:0007669"/>
    <property type="project" value="InterPro"/>
</dbReference>
<keyword evidence="6" id="KW-0474">Menaquinone biosynthesis</keyword>
<dbReference type="AlphaFoldDB" id="A0A345XN42"/>
<keyword evidence="11" id="KW-1185">Reference proteome</keyword>
<dbReference type="GO" id="GO:0005506">
    <property type="term" value="F:iron ion binding"/>
    <property type="evidence" value="ECO:0007669"/>
    <property type="project" value="UniProtKB-UniRule"/>
</dbReference>
<dbReference type="Pfam" id="PF04055">
    <property type="entry name" value="Radical_SAM"/>
    <property type="match status" value="1"/>
</dbReference>
<dbReference type="InterPro" id="IPR034405">
    <property type="entry name" value="F420"/>
</dbReference>
<dbReference type="InterPro" id="IPR007197">
    <property type="entry name" value="rSAM"/>
</dbReference>
<dbReference type="InterPro" id="IPR058240">
    <property type="entry name" value="rSAM_sf"/>
</dbReference>
<dbReference type="HAMAP" id="MF_00992">
    <property type="entry name" value="MqnC"/>
    <property type="match status" value="1"/>
</dbReference>
<comment type="cofactor">
    <cofactor evidence="6 7">
        <name>[4Fe-4S] cluster</name>
        <dbReference type="ChEBI" id="CHEBI:49883"/>
    </cofactor>
    <text evidence="6 7">Binds 1 [4Fe-4S] cluster. The cluster is coordinated with 3 cysteines and an exchangeable S-adenosyl-L-methionine.</text>
</comment>
<keyword evidence="2 6" id="KW-0949">S-adenosyl-L-methionine</keyword>
<dbReference type="NCBIfam" id="TIGR03699">
    <property type="entry name" value="menaquin_MqnC"/>
    <property type="match status" value="1"/>
</dbReference>
<dbReference type="SFLD" id="SFLDG01389">
    <property type="entry name" value="menaquinone_synthsis_involved"/>
    <property type="match status" value="2"/>
</dbReference>
<comment type="catalytic activity">
    <reaction evidence="6">
        <text>dehypoxanthine futalosine + S-adenosyl-L-methionine = cyclic dehypoxanthinylfutalosinate + 5'-deoxyadenosine + L-methionine + H(+)</text>
        <dbReference type="Rhea" id="RHEA:33083"/>
        <dbReference type="ChEBI" id="CHEBI:15378"/>
        <dbReference type="ChEBI" id="CHEBI:17319"/>
        <dbReference type="ChEBI" id="CHEBI:57844"/>
        <dbReference type="ChEBI" id="CHEBI:58864"/>
        <dbReference type="ChEBI" id="CHEBI:59789"/>
        <dbReference type="ChEBI" id="CHEBI:64270"/>
        <dbReference type="EC" id="1.21.98.1"/>
    </reaction>
</comment>
<keyword evidence="3 6" id="KW-0479">Metal-binding</keyword>
<keyword evidence="1 6" id="KW-0004">4Fe-4S</keyword>
<accession>A0A345XN42</accession>
<dbReference type="InterPro" id="IPR020050">
    <property type="entry name" value="FO_synthase_su2"/>
</dbReference>
<dbReference type="GO" id="GO:0046992">
    <property type="term" value="F:oxidoreductase activity, acting on X-H and Y-H to form an X-Y bond"/>
    <property type="evidence" value="ECO:0007669"/>
    <property type="project" value="UniProtKB-UniRule"/>
</dbReference>
<feature type="binding site" evidence="6 7">
    <location>
        <position position="74"/>
    </location>
    <ligand>
        <name>[4Fe-4S] cluster</name>
        <dbReference type="ChEBI" id="CHEBI:49883"/>
        <note>4Fe-4S-S-AdoMet</note>
    </ligand>
</feature>